<dbReference type="PANTHER" id="PTHR31425">
    <property type="entry name" value="PHOSPHORIBOSYLANTHRANILATE TRANSFERASE ISOFORM 1"/>
    <property type="match status" value="1"/>
</dbReference>
<keyword evidence="2" id="KW-1185">Reference proteome</keyword>
<proteinExistence type="predicted"/>
<gene>
    <name evidence="1" type="ORF">Cni_G10508</name>
</gene>
<dbReference type="Proteomes" id="UP001327560">
    <property type="component" value="Chromosome 3"/>
</dbReference>
<dbReference type="AlphaFoldDB" id="A0AAQ3Q7D8"/>
<protein>
    <submittedName>
        <fullName evidence="1">Uncharacterized protein</fullName>
    </submittedName>
</protein>
<dbReference type="PANTHER" id="PTHR31425:SF24">
    <property type="entry name" value="MULTIPLE C2 DOMAIN AND TRANSMEMBRANE REGION PROTEIN 2"/>
    <property type="match status" value="1"/>
</dbReference>
<dbReference type="InterPro" id="IPR047259">
    <property type="entry name" value="QUIRKY-like"/>
</dbReference>
<name>A0AAQ3Q7D8_9LILI</name>
<sequence>MHYVHPFTISQVDSLRYWAMSIVAARLRRAEPPLRKEVVEYMLNVDSHMWSMRRSRPISSASCLCSLAPLAPLEESDHNPARACLVSNTDMLPGANPADHVSIHVSYRVI</sequence>
<reference evidence="1 2" key="1">
    <citation type="submission" date="2023-10" db="EMBL/GenBank/DDBJ databases">
        <title>Chromosome-scale genome assembly provides insights into flower coloration mechanisms of Canna indica.</title>
        <authorList>
            <person name="Li C."/>
        </authorList>
    </citation>
    <scope>NUCLEOTIDE SEQUENCE [LARGE SCALE GENOMIC DNA]</scope>
    <source>
        <tissue evidence="1">Flower</tissue>
    </source>
</reference>
<dbReference type="EMBL" id="CP136892">
    <property type="protein sequence ID" value="WOL01791.1"/>
    <property type="molecule type" value="Genomic_DNA"/>
</dbReference>
<evidence type="ECO:0000313" key="2">
    <source>
        <dbReference type="Proteomes" id="UP001327560"/>
    </source>
</evidence>
<accession>A0AAQ3Q7D8</accession>
<evidence type="ECO:0000313" key="1">
    <source>
        <dbReference type="EMBL" id="WOL01791.1"/>
    </source>
</evidence>
<organism evidence="1 2">
    <name type="scientific">Canna indica</name>
    <name type="common">Indian-shot</name>
    <dbReference type="NCBI Taxonomy" id="4628"/>
    <lineage>
        <taxon>Eukaryota</taxon>
        <taxon>Viridiplantae</taxon>
        <taxon>Streptophyta</taxon>
        <taxon>Embryophyta</taxon>
        <taxon>Tracheophyta</taxon>
        <taxon>Spermatophyta</taxon>
        <taxon>Magnoliopsida</taxon>
        <taxon>Liliopsida</taxon>
        <taxon>Zingiberales</taxon>
        <taxon>Cannaceae</taxon>
        <taxon>Canna</taxon>
    </lineage>
</organism>